<accession>I8UC74</accession>
<name>I8UC74_9BACL</name>
<evidence type="ECO:0000256" key="1">
    <source>
        <dbReference type="SAM" id="SignalP"/>
    </source>
</evidence>
<reference evidence="2 3" key="1">
    <citation type="journal article" date="2012" name="J. Bacteriol.">
        <title>Genome of Bacillus macauensis ZFHKF-1, a Long-Chain-Forming Bacterium.</title>
        <authorList>
            <person name="Cai L."/>
            <person name="Zhang T."/>
        </authorList>
    </citation>
    <scope>NUCLEOTIDE SEQUENCE [LARGE SCALE GENOMIC DNA]</scope>
    <source>
        <strain evidence="2 3">ZFHKF-1</strain>
    </source>
</reference>
<dbReference type="AlphaFoldDB" id="I8UC74"/>
<keyword evidence="3" id="KW-1185">Reference proteome</keyword>
<feature type="chain" id="PRO_5003714933" evidence="1">
    <location>
        <begin position="25"/>
        <end position="246"/>
    </location>
</feature>
<evidence type="ECO:0000313" key="3">
    <source>
        <dbReference type="Proteomes" id="UP000004080"/>
    </source>
</evidence>
<feature type="signal peptide" evidence="1">
    <location>
        <begin position="1"/>
        <end position="24"/>
    </location>
</feature>
<protein>
    <submittedName>
        <fullName evidence="2">Uncharacterized protein</fullName>
    </submittedName>
</protein>
<keyword evidence="1" id="KW-0732">Signal</keyword>
<organism evidence="2 3">
    <name type="scientific">Fictibacillus macauensis ZFHKF-1</name>
    <dbReference type="NCBI Taxonomy" id="1196324"/>
    <lineage>
        <taxon>Bacteria</taxon>
        <taxon>Bacillati</taxon>
        <taxon>Bacillota</taxon>
        <taxon>Bacilli</taxon>
        <taxon>Bacillales</taxon>
        <taxon>Fictibacillaceae</taxon>
        <taxon>Fictibacillus</taxon>
    </lineage>
</organism>
<sequence length="246" mass="27406">MKKVVSFILGLALCFGLFAPMSLAKVNTGKEVDWATIYAHGKAEPVVLNGDAISMVMKKGYRKSKDVDSIEFLIRDQPITNEDLEDLEGGTSLTSDKETRLIDDFGKKTSKKAYVMVLFVNSSGKIIGHQNKTVTVNKLAVTAPKKLPQLTNKKYVTYNKKENAVELNLKAVKTSFAFYTFHTSFNILTPGSALATSTLNFEKEKVASNYLEDGWQKGHKTYHTMVILYDKKAQPVGYIAYDINRG</sequence>
<dbReference type="EMBL" id="AKKV01000036">
    <property type="protein sequence ID" value="EIT84393.1"/>
    <property type="molecule type" value="Genomic_DNA"/>
</dbReference>
<dbReference type="RefSeq" id="WP_007203361.1">
    <property type="nucleotide sequence ID" value="NZ_AKKV01000036.1"/>
</dbReference>
<proteinExistence type="predicted"/>
<gene>
    <name evidence="2" type="ORF">A374_16443</name>
</gene>
<dbReference type="PATRIC" id="fig|1196324.3.peg.3362"/>
<dbReference type="Proteomes" id="UP000004080">
    <property type="component" value="Unassembled WGS sequence"/>
</dbReference>
<evidence type="ECO:0000313" key="2">
    <source>
        <dbReference type="EMBL" id="EIT84393.1"/>
    </source>
</evidence>
<comment type="caution">
    <text evidence="2">The sequence shown here is derived from an EMBL/GenBank/DDBJ whole genome shotgun (WGS) entry which is preliminary data.</text>
</comment>